<evidence type="ECO:0000256" key="4">
    <source>
        <dbReference type="ARBA" id="ARBA00022807"/>
    </source>
</evidence>
<comment type="similarity">
    <text evidence="5">Belongs to the Prp family.</text>
</comment>
<dbReference type="AlphaFoldDB" id="A0A264W0J6"/>
<keyword evidence="3" id="KW-0378">Hydrolase</keyword>
<proteinExistence type="inferred from homology"/>
<sequence length="110" mass="12109">MIRVVFNRDEAGMIQSFSMSGHAEFDVKGKDLVCAGASAVAFGAVNSLFVNGKIEPIIDQGTDGGYLAVEIPQIEDEMTKIRVQVILDTLRTSLETIENDYSQYIKISYN</sequence>
<evidence type="ECO:0000256" key="2">
    <source>
        <dbReference type="ARBA" id="ARBA00022670"/>
    </source>
</evidence>
<dbReference type="PANTHER" id="PTHR39178">
    <property type="entry name" value="HYPOTHETICAL RIBOSOME-ASSOCIATED PROTEIN"/>
    <property type="match status" value="1"/>
</dbReference>
<dbReference type="GO" id="GO:0042254">
    <property type="term" value="P:ribosome biogenesis"/>
    <property type="evidence" value="ECO:0007669"/>
    <property type="project" value="UniProtKB-KW"/>
</dbReference>
<evidence type="ECO:0000256" key="3">
    <source>
        <dbReference type="ARBA" id="ARBA00022801"/>
    </source>
</evidence>
<dbReference type="CDD" id="cd16332">
    <property type="entry name" value="Prp-like"/>
    <property type="match status" value="1"/>
</dbReference>
<evidence type="ECO:0000313" key="8">
    <source>
        <dbReference type="Proteomes" id="UP000217065"/>
    </source>
</evidence>
<dbReference type="Proteomes" id="UP000217065">
    <property type="component" value="Unassembled WGS sequence"/>
</dbReference>
<dbReference type="InterPro" id="IPR007422">
    <property type="entry name" value="Peptidase_Prp"/>
</dbReference>
<keyword evidence="1" id="KW-0690">Ribosome biogenesis</keyword>
<evidence type="ECO:0000313" key="7">
    <source>
        <dbReference type="EMBL" id="OZS77075.1"/>
    </source>
</evidence>
<dbReference type="GO" id="GO:0008234">
    <property type="term" value="F:cysteine-type peptidase activity"/>
    <property type="evidence" value="ECO:0007669"/>
    <property type="project" value="UniProtKB-KW"/>
</dbReference>
<keyword evidence="2" id="KW-0645">Protease</keyword>
<keyword evidence="4" id="KW-0788">Thiol protease</keyword>
<dbReference type="EMBL" id="NOKQ01000289">
    <property type="protein sequence ID" value="OZS77075.1"/>
    <property type="molecule type" value="Genomic_DNA"/>
</dbReference>
<dbReference type="PANTHER" id="PTHR39178:SF1">
    <property type="entry name" value="RIBOSOMAL-PROCESSING CYSTEINE PROTEASE PRP"/>
    <property type="match status" value="1"/>
</dbReference>
<dbReference type="InterPro" id="IPR036764">
    <property type="entry name" value="Peptidase_Prp_sf"/>
</dbReference>
<dbReference type="Gene3D" id="3.30.70.1490">
    <property type="entry name" value="Cysteine protease Prp"/>
    <property type="match status" value="1"/>
</dbReference>
<dbReference type="OrthoDB" id="48998at2"/>
<organism evidence="7 8">
    <name type="scientific">Tetzosporium hominis</name>
    <dbReference type="NCBI Taxonomy" id="2020506"/>
    <lineage>
        <taxon>Bacteria</taxon>
        <taxon>Bacillati</taxon>
        <taxon>Bacillota</taxon>
        <taxon>Bacilli</taxon>
        <taxon>Bacillales</taxon>
        <taxon>Caryophanaceae</taxon>
        <taxon>Tetzosporium</taxon>
    </lineage>
</organism>
<gene>
    <name evidence="7" type="ORF">CF394_13115</name>
</gene>
<dbReference type="SUPFAM" id="SSF118010">
    <property type="entry name" value="TM1457-like"/>
    <property type="match status" value="1"/>
</dbReference>
<protein>
    <recommendedName>
        <fullName evidence="6">Ribosomal processing cysteine protease Prp</fullName>
    </recommendedName>
</protein>
<evidence type="ECO:0000256" key="1">
    <source>
        <dbReference type="ARBA" id="ARBA00022517"/>
    </source>
</evidence>
<evidence type="ECO:0000256" key="6">
    <source>
        <dbReference type="ARBA" id="ARBA00044538"/>
    </source>
</evidence>
<dbReference type="Pfam" id="PF04327">
    <property type="entry name" value="Peptidase_Prp"/>
    <property type="match status" value="1"/>
</dbReference>
<accession>A0A264W0J6</accession>
<dbReference type="RefSeq" id="WP_094944213.1">
    <property type="nucleotide sequence ID" value="NZ_NOKQ01000289.1"/>
</dbReference>
<dbReference type="GO" id="GO:0006508">
    <property type="term" value="P:proteolysis"/>
    <property type="evidence" value="ECO:0007669"/>
    <property type="project" value="UniProtKB-KW"/>
</dbReference>
<name>A0A264W0J6_9BACL</name>
<keyword evidence="8" id="KW-1185">Reference proteome</keyword>
<evidence type="ECO:0000256" key="5">
    <source>
        <dbReference type="ARBA" id="ARBA00044503"/>
    </source>
</evidence>
<comment type="caution">
    <text evidence="7">The sequence shown here is derived from an EMBL/GenBank/DDBJ whole genome shotgun (WGS) entry which is preliminary data.</text>
</comment>
<reference evidence="7 8" key="1">
    <citation type="submission" date="2017-07" db="EMBL/GenBank/DDBJ databases">
        <title>Tetzosporium hominis gen.nov. sp.nov.</title>
        <authorList>
            <person name="Tetz G."/>
            <person name="Tetz V."/>
        </authorList>
    </citation>
    <scope>NUCLEOTIDE SEQUENCE [LARGE SCALE GENOMIC DNA]</scope>
    <source>
        <strain evidence="7 8">VT-49</strain>
    </source>
</reference>